<dbReference type="EMBL" id="KV907627">
    <property type="protein sequence ID" value="OOF89979.1"/>
    <property type="molecule type" value="Genomic_DNA"/>
</dbReference>
<dbReference type="VEuPathDB" id="FungiDB:ASPCADRAFT_212324"/>
<gene>
    <name evidence="1" type="ORF">ASPCADRAFT_212324</name>
</gene>
<evidence type="ECO:0000313" key="1">
    <source>
        <dbReference type="EMBL" id="OOF89979.1"/>
    </source>
</evidence>
<dbReference type="Proteomes" id="UP000188318">
    <property type="component" value="Unassembled WGS sequence"/>
</dbReference>
<feature type="non-terminal residue" evidence="1">
    <location>
        <position position="93"/>
    </location>
</feature>
<name>A0A1R3R680_ASPC5</name>
<reference evidence="2" key="1">
    <citation type="journal article" date="2017" name="Genome Biol.">
        <title>Comparative genomics reveals high biological diversity and specific adaptations in the industrially and medically important fungal genus Aspergillus.</title>
        <authorList>
            <person name="de Vries R.P."/>
            <person name="Riley R."/>
            <person name="Wiebenga A."/>
            <person name="Aguilar-Osorio G."/>
            <person name="Amillis S."/>
            <person name="Uchima C.A."/>
            <person name="Anderluh G."/>
            <person name="Asadollahi M."/>
            <person name="Askin M."/>
            <person name="Barry K."/>
            <person name="Battaglia E."/>
            <person name="Bayram O."/>
            <person name="Benocci T."/>
            <person name="Braus-Stromeyer S.A."/>
            <person name="Caldana C."/>
            <person name="Canovas D."/>
            <person name="Cerqueira G.C."/>
            <person name="Chen F."/>
            <person name="Chen W."/>
            <person name="Choi C."/>
            <person name="Clum A."/>
            <person name="Dos Santos R.A."/>
            <person name="Damasio A.R."/>
            <person name="Diallinas G."/>
            <person name="Emri T."/>
            <person name="Fekete E."/>
            <person name="Flipphi M."/>
            <person name="Freyberg S."/>
            <person name="Gallo A."/>
            <person name="Gournas C."/>
            <person name="Habgood R."/>
            <person name="Hainaut M."/>
            <person name="Harispe M.L."/>
            <person name="Henrissat B."/>
            <person name="Hilden K.S."/>
            <person name="Hope R."/>
            <person name="Hossain A."/>
            <person name="Karabika E."/>
            <person name="Karaffa L."/>
            <person name="Karanyi Z."/>
            <person name="Krasevec N."/>
            <person name="Kuo A."/>
            <person name="Kusch H."/>
            <person name="LaButti K."/>
            <person name="Lagendijk E.L."/>
            <person name="Lapidus A."/>
            <person name="Levasseur A."/>
            <person name="Lindquist E."/>
            <person name="Lipzen A."/>
            <person name="Logrieco A.F."/>
            <person name="MacCabe A."/>
            <person name="Maekelae M.R."/>
            <person name="Malavazi I."/>
            <person name="Melin P."/>
            <person name="Meyer V."/>
            <person name="Mielnichuk N."/>
            <person name="Miskei M."/>
            <person name="Molnar A.P."/>
            <person name="Mule G."/>
            <person name="Ngan C.Y."/>
            <person name="Orejas M."/>
            <person name="Orosz E."/>
            <person name="Ouedraogo J.P."/>
            <person name="Overkamp K.M."/>
            <person name="Park H.-S."/>
            <person name="Perrone G."/>
            <person name="Piumi F."/>
            <person name="Punt P.J."/>
            <person name="Ram A.F."/>
            <person name="Ramon A."/>
            <person name="Rauscher S."/>
            <person name="Record E."/>
            <person name="Riano-Pachon D.M."/>
            <person name="Robert V."/>
            <person name="Roehrig J."/>
            <person name="Ruller R."/>
            <person name="Salamov A."/>
            <person name="Salih N.S."/>
            <person name="Samson R.A."/>
            <person name="Sandor E."/>
            <person name="Sanguinetti M."/>
            <person name="Schuetze T."/>
            <person name="Sepcic K."/>
            <person name="Shelest E."/>
            <person name="Sherlock G."/>
            <person name="Sophianopoulou V."/>
            <person name="Squina F.M."/>
            <person name="Sun H."/>
            <person name="Susca A."/>
            <person name="Todd R.B."/>
            <person name="Tsang A."/>
            <person name="Unkles S.E."/>
            <person name="van de Wiele N."/>
            <person name="van Rossen-Uffink D."/>
            <person name="Oliveira J.V."/>
            <person name="Vesth T.C."/>
            <person name="Visser J."/>
            <person name="Yu J.-H."/>
            <person name="Zhou M."/>
            <person name="Andersen M.R."/>
            <person name="Archer D.B."/>
            <person name="Baker S.E."/>
            <person name="Benoit I."/>
            <person name="Brakhage A.A."/>
            <person name="Braus G.H."/>
            <person name="Fischer R."/>
            <person name="Frisvad J.C."/>
            <person name="Goldman G.H."/>
            <person name="Houbraken J."/>
            <person name="Oakley B."/>
            <person name="Pocsi I."/>
            <person name="Scazzocchio C."/>
            <person name="Seiboth B."/>
            <person name="vanKuyk P.A."/>
            <person name="Wortman J."/>
            <person name="Dyer P.S."/>
            <person name="Grigoriev I.V."/>
        </authorList>
    </citation>
    <scope>NUCLEOTIDE SEQUENCE [LARGE SCALE GENOMIC DNA]</scope>
    <source>
        <strain evidence="2">ITEM 5010</strain>
    </source>
</reference>
<evidence type="ECO:0000313" key="2">
    <source>
        <dbReference type="Proteomes" id="UP000188318"/>
    </source>
</evidence>
<keyword evidence="2" id="KW-1185">Reference proteome</keyword>
<sequence>MAFSNTVDHPTPTCQISQDYDFRRSDRHRQQSAALWIFIVLKHTQTGNPSSHSVWINPSTSLKRVATPNLLVEKRVRHLASACPVLGTSEVLP</sequence>
<protein>
    <submittedName>
        <fullName evidence="1">Uncharacterized protein</fullName>
    </submittedName>
</protein>
<dbReference type="AlphaFoldDB" id="A0A1R3R680"/>
<accession>A0A1R3R680</accession>
<proteinExistence type="predicted"/>
<organism evidence="1 2">
    <name type="scientific">Aspergillus carbonarius (strain ITEM 5010)</name>
    <dbReference type="NCBI Taxonomy" id="602072"/>
    <lineage>
        <taxon>Eukaryota</taxon>
        <taxon>Fungi</taxon>
        <taxon>Dikarya</taxon>
        <taxon>Ascomycota</taxon>
        <taxon>Pezizomycotina</taxon>
        <taxon>Eurotiomycetes</taxon>
        <taxon>Eurotiomycetidae</taxon>
        <taxon>Eurotiales</taxon>
        <taxon>Aspergillaceae</taxon>
        <taxon>Aspergillus</taxon>
        <taxon>Aspergillus subgen. Circumdati</taxon>
    </lineage>
</organism>